<dbReference type="Proteomes" id="UP000580250">
    <property type="component" value="Unassembled WGS sequence"/>
</dbReference>
<gene>
    <name evidence="1" type="ORF">MENT_LOCUS58802</name>
</gene>
<comment type="caution">
    <text evidence="1">The sequence shown here is derived from an EMBL/GenBank/DDBJ whole genome shotgun (WGS) entry which is preliminary data.</text>
</comment>
<protein>
    <submittedName>
        <fullName evidence="1">Uncharacterized protein</fullName>
    </submittedName>
</protein>
<proteinExistence type="predicted"/>
<name>A0A6V7Y0J9_MELEN</name>
<reference evidence="1 2" key="1">
    <citation type="submission" date="2020-08" db="EMBL/GenBank/DDBJ databases">
        <authorList>
            <person name="Koutsovoulos G."/>
            <person name="Danchin GJ E."/>
        </authorList>
    </citation>
    <scope>NUCLEOTIDE SEQUENCE [LARGE SCALE GENOMIC DNA]</scope>
</reference>
<evidence type="ECO:0000313" key="1">
    <source>
        <dbReference type="EMBL" id="CAD2205021.1"/>
    </source>
</evidence>
<sequence>MFCTSKIDDRLMHIIDSDSHELFILANNAEYPINASNNCNLDASITFSITHIVKNDLTGQYCFAVAGDNIWPQTYTFIAFQNTHNGRVELEYFTQHRILEPSQDESEHSGSVPIEGGELEADHIENAESNQFKLKINAKVSNSNNDDMDNHEYTISVFTWFV</sequence>
<dbReference type="EMBL" id="CAJEWN010002723">
    <property type="protein sequence ID" value="CAD2205021.1"/>
    <property type="molecule type" value="Genomic_DNA"/>
</dbReference>
<dbReference type="AlphaFoldDB" id="A0A6V7Y0J9"/>
<organism evidence="1 2">
    <name type="scientific">Meloidogyne enterolobii</name>
    <name type="common">Root-knot nematode worm</name>
    <name type="synonym">Meloidogyne mayaguensis</name>
    <dbReference type="NCBI Taxonomy" id="390850"/>
    <lineage>
        <taxon>Eukaryota</taxon>
        <taxon>Metazoa</taxon>
        <taxon>Ecdysozoa</taxon>
        <taxon>Nematoda</taxon>
        <taxon>Chromadorea</taxon>
        <taxon>Rhabditida</taxon>
        <taxon>Tylenchina</taxon>
        <taxon>Tylenchomorpha</taxon>
        <taxon>Tylenchoidea</taxon>
        <taxon>Meloidogynidae</taxon>
        <taxon>Meloidogyninae</taxon>
        <taxon>Meloidogyne</taxon>
    </lineage>
</organism>
<evidence type="ECO:0000313" key="2">
    <source>
        <dbReference type="Proteomes" id="UP000580250"/>
    </source>
</evidence>
<accession>A0A6V7Y0J9</accession>